<feature type="domain" description="Baseplate protein J-like barrel" evidence="1">
    <location>
        <begin position="104"/>
        <end position="182"/>
    </location>
</feature>
<dbReference type="Pfam" id="PF26078">
    <property type="entry name" value="Baseplate_J_M"/>
    <property type="match status" value="1"/>
</dbReference>
<evidence type="ECO:0000259" key="1">
    <source>
        <dbReference type="Pfam" id="PF04865"/>
    </source>
</evidence>
<dbReference type="RefSeq" id="WP_309320438.1">
    <property type="nucleotide sequence ID" value="NZ_CP120678.1"/>
</dbReference>
<keyword evidence="4" id="KW-1185">Reference proteome</keyword>
<accession>A0A9Y2AI20</accession>
<dbReference type="InterPro" id="IPR058531">
    <property type="entry name" value="Baseplate_J_M"/>
</dbReference>
<evidence type="ECO:0000313" key="3">
    <source>
        <dbReference type="EMBL" id="WIW70602.1"/>
    </source>
</evidence>
<dbReference type="KEGG" id="sgbi:P3F81_12060"/>
<gene>
    <name evidence="3" type="ORF">P3F81_12060</name>
</gene>
<dbReference type="EMBL" id="CP120678">
    <property type="protein sequence ID" value="WIW70602.1"/>
    <property type="molecule type" value="Genomic_DNA"/>
</dbReference>
<organism evidence="3 4">
    <name type="scientific">Selenobaculum gibii</name>
    <dbReference type="NCBI Taxonomy" id="3054208"/>
    <lineage>
        <taxon>Bacteria</taxon>
        <taxon>Bacillati</taxon>
        <taxon>Bacillota</taxon>
        <taxon>Negativicutes</taxon>
        <taxon>Selenomonadales</taxon>
        <taxon>Selenomonadaceae</taxon>
        <taxon>Selenobaculum</taxon>
    </lineage>
</organism>
<name>A0A9Y2AI20_9FIRM</name>
<dbReference type="Pfam" id="PF04865">
    <property type="entry name" value="Baseplate_J"/>
    <property type="match status" value="1"/>
</dbReference>
<dbReference type="Proteomes" id="UP001243623">
    <property type="component" value="Chromosome"/>
</dbReference>
<dbReference type="InterPro" id="IPR052399">
    <property type="entry name" value="Phage_Baseplate_Assmbl_Protein"/>
</dbReference>
<dbReference type="AlphaFoldDB" id="A0A9Y2AI20"/>
<evidence type="ECO:0000313" key="4">
    <source>
        <dbReference type="Proteomes" id="UP001243623"/>
    </source>
</evidence>
<dbReference type="PANTHER" id="PTHR37829">
    <property type="entry name" value="PHAGE-LIKE ELEMENT PBSX PROTEIN XKDT"/>
    <property type="match status" value="1"/>
</dbReference>
<dbReference type="PANTHER" id="PTHR37829:SF3">
    <property type="entry name" value="PROTEIN JAYE-RELATED"/>
    <property type="match status" value="1"/>
</dbReference>
<dbReference type="InterPro" id="IPR006949">
    <property type="entry name" value="Barrel_Baseplate_J-like"/>
</dbReference>
<sequence length="383" mass="42444">MNVDFKSLIGAKSFEELMTQAREKMSESSITNWNTGGVFKNLAALCMQGLADLYKLIYETILPNSYAKTAKGKWLDFIAEDVDVQRHLATKTIGNVKFIRNEAVTGAIKIESGSIVKTPMTAKGEELRYFVIEEVILEESCNEIAVKCQAEFEGAEYNVGQGTISILVTHINGISVSNDADWVVNEGTNEEDDESLRERYFLRWNELSTGSTALAYKSWARSVTGVLDVAVNDMHPRGQGTVDVIITSSDGVPTEALKKAVLDYIETKRPQCSDVLVKEPNLIPINITVELWLPIDEGDTEETIAEGVKVTQAMFVPDEDKKDISIQKIGRGFYNARLNKYLMGIDSVFNVVIASPVDDVLVESGDLISRNEINITVKRVNLT</sequence>
<proteinExistence type="predicted"/>
<evidence type="ECO:0000259" key="2">
    <source>
        <dbReference type="Pfam" id="PF26078"/>
    </source>
</evidence>
<protein>
    <submittedName>
        <fullName evidence="3">Baseplate J/gp47 family protein</fullName>
    </submittedName>
</protein>
<feature type="domain" description="Baseplate J-like central" evidence="2">
    <location>
        <begin position="208"/>
        <end position="278"/>
    </location>
</feature>
<reference evidence="3" key="1">
    <citation type="submission" date="2023-03" db="EMBL/GenBank/DDBJ databases">
        <title>Selenobaculum gbiensis gen. nov. sp. nov., a new bacterium isolated from the gut microbiota of IBD patient.</title>
        <authorList>
            <person name="Yeo S."/>
            <person name="Park H."/>
            <person name="Huh C.S."/>
        </authorList>
    </citation>
    <scope>NUCLEOTIDE SEQUENCE</scope>
    <source>
        <strain evidence="3">ICN-92133</strain>
    </source>
</reference>